<evidence type="ECO:0000256" key="1">
    <source>
        <dbReference type="SAM" id="MobiDB-lite"/>
    </source>
</evidence>
<sequence length="103" mass="11321">MRAEFARRCGRGRGSKYRRSTTEKTAIADRNGLELVIEHELIPNPKGLVFVIPGLGGTHQQPHLQTIAEAFHVITGAAHTFREPAHLAALKSTVSERIKASLK</sequence>
<protein>
    <submittedName>
        <fullName evidence="2">Uncharacterized protein</fullName>
    </submittedName>
</protein>
<dbReference type="STRING" id="1797542.A3J59_03980"/>
<gene>
    <name evidence="2" type="ORF">A3J59_03980</name>
</gene>
<evidence type="ECO:0000313" key="2">
    <source>
        <dbReference type="EMBL" id="OGY52047.1"/>
    </source>
</evidence>
<dbReference type="Proteomes" id="UP000177310">
    <property type="component" value="Unassembled WGS sequence"/>
</dbReference>
<reference evidence="2 3" key="1">
    <citation type="journal article" date="2016" name="Nat. Commun.">
        <title>Thousands of microbial genomes shed light on interconnected biogeochemical processes in an aquifer system.</title>
        <authorList>
            <person name="Anantharaman K."/>
            <person name="Brown C.T."/>
            <person name="Hug L.A."/>
            <person name="Sharon I."/>
            <person name="Castelle C.J."/>
            <person name="Probst A.J."/>
            <person name="Thomas B.C."/>
            <person name="Singh A."/>
            <person name="Wilkins M.J."/>
            <person name="Karaoz U."/>
            <person name="Brodie E.L."/>
            <person name="Williams K.H."/>
            <person name="Hubbard S.S."/>
            <person name="Banfield J.F."/>
        </authorList>
    </citation>
    <scope>NUCLEOTIDE SEQUENCE [LARGE SCALE GENOMIC DNA]</scope>
</reference>
<comment type="caution">
    <text evidence="2">The sequence shown here is derived from an EMBL/GenBank/DDBJ whole genome shotgun (WGS) entry which is preliminary data.</text>
</comment>
<name>A0A1G1YKR4_9BACT</name>
<proteinExistence type="predicted"/>
<feature type="region of interest" description="Disordered" evidence="1">
    <location>
        <begin position="1"/>
        <end position="22"/>
    </location>
</feature>
<dbReference type="AlphaFoldDB" id="A0A1G1YKR4"/>
<feature type="compositionally biased region" description="Basic residues" evidence="1">
    <location>
        <begin position="8"/>
        <end position="19"/>
    </location>
</feature>
<organism evidence="2 3">
    <name type="scientific">Candidatus Buchananbacteria bacterium RIFCSPHIGHO2_02_FULL_56_16</name>
    <dbReference type="NCBI Taxonomy" id="1797542"/>
    <lineage>
        <taxon>Bacteria</taxon>
        <taxon>Candidatus Buchananiibacteriota</taxon>
    </lineage>
</organism>
<evidence type="ECO:0000313" key="3">
    <source>
        <dbReference type="Proteomes" id="UP000177310"/>
    </source>
</evidence>
<accession>A0A1G1YKR4</accession>
<dbReference type="EMBL" id="MHIL01000010">
    <property type="protein sequence ID" value="OGY52047.1"/>
    <property type="molecule type" value="Genomic_DNA"/>
</dbReference>